<feature type="compositionally biased region" description="Gly residues" evidence="7">
    <location>
        <begin position="219"/>
        <end position="229"/>
    </location>
</feature>
<dbReference type="Gene3D" id="1.20.1250.20">
    <property type="entry name" value="MFS general substrate transporter like domains"/>
    <property type="match status" value="1"/>
</dbReference>
<feature type="transmembrane region" description="Helical" evidence="8">
    <location>
        <begin position="251"/>
        <end position="272"/>
    </location>
</feature>
<gene>
    <name evidence="10" type="ordered locus">Ndas_2910</name>
</gene>
<keyword evidence="11" id="KW-1185">Reference proteome</keyword>
<dbReference type="InterPro" id="IPR036259">
    <property type="entry name" value="MFS_trans_sf"/>
</dbReference>
<evidence type="ECO:0000313" key="10">
    <source>
        <dbReference type="EMBL" id="ADH68320.1"/>
    </source>
</evidence>
<keyword evidence="6 8" id="KW-0472">Membrane</keyword>
<dbReference type="AlphaFoldDB" id="D7B0T5"/>
<protein>
    <submittedName>
        <fullName evidence="10">Major facilitator superfamily MFS_1</fullName>
    </submittedName>
</protein>
<dbReference type="GO" id="GO:0022857">
    <property type="term" value="F:transmembrane transporter activity"/>
    <property type="evidence" value="ECO:0007669"/>
    <property type="project" value="InterPro"/>
</dbReference>
<evidence type="ECO:0000313" key="11">
    <source>
        <dbReference type="Proteomes" id="UP000002219"/>
    </source>
</evidence>
<dbReference type="EMBL" id="CP002040">
    <property type="protein sequence ID" value="ADH68320.1"/>
    <property type="molecule type" value="Genomic_DNA"/>
</dbReference>
<feature type="transmembrane region" description="Helical" evidence="8">
    <location>
        <begin position="87"/>
        <end position="105"/>
    </location>
</feature>
<keyword evidence="2" id="KW-0813">Transport</keyword>
<dbReference type="GO" id="GO:0005886">
    <property type="term" value="C:plasma membrane"/>
    <property type="evidence" value="ECO:0007669"/>
    <property type="project" value="UniProtKB-SubCell"/>
</dbReference>
<dbReference type="HOGENOM" id="CLU_034180_13_0_11"/>
<feature type="transmembrane region" description="Helical" evidence="8">
    <location>
        <begin position="314"/>
        <end position="333"/>
    </location>
</feature>
<dbReference type="OrthoDB" id="145388at2"/>
<feature type="transmembrane region" description="Helical" evidence="8">
    <location>
        <begin position="372"/>
        <end position="393"/>
    </location>
</feature>
<feature type="compositionally biased region" description="Low complexity" evidence="7">
    <location>
        <begin position="208"/>
        <end position="218"/>
    </location>
</feature>
<keyword evidence="3" id="KW-1003">Cell membrane</keyword>
<dbReference type="eggNOG" id="COG2211">
    <property type="taxonomic scope" value="Bacteria"/>
</dbReference>
<name>D7B0T5_NOCDD</name>
<keyword evidence="5 8" id="KW-1133">Transmembrane helix</keyword>
<evidence type="ECO:0000256" key="7">
    <source>
        <dbReference type="SAM" id="MobiDB-lite"/>
    </source>
</evidence>
<dbReference type="InterPro" id="IPR010290">
    <property type="entry name" value="TM_effector"/>
</dbReference>
<evidence type="ECO:0000256" key="3">
    <source>
        <dbReference type="ARBA" id="ARBA00022475"/>
    </source>
</evidence>
<dbReference type="KEGG" id="nda:Ndas_2910"/>
<reference evidence="10 11" key="1">
    <citation type="journal article" date="2010" name="Stand. Genomic Sci.">
        <title>Complete genome sequence of Nocardiopsis dassonvillei type strain (IMRU 509).</title>
        <authorList>
            <person name="Sun H."/>
            <person name="Lapidus A."/>
            <person name="Nolan M."/>
            <person name="Lucas S."/>
            <person name="Del Rio T.G."/>
            <person name="Tice H."/>
            <person name="Cheng J.F."/>
            <person name="Tapia R."/>
            <person name="Han C."/>
            <person name="Goodwin L."/>
            <person name="Pitluck S."/>
            <person name="Pagani I."/>
            <person name="Ivanova N."/>
            <person name="Mavromatis K."/>
            <person name="Mikhailova N."/>
            <person name="Pati A."/>
            <person name="Chen A."/>
            <person name="Palaniappan K."/>
            <person name="Land M."/>
            <person name="Hauser L."/>
            <person name="Chang Y.J."/>
            <person name="Jeffries C.D."/>
            <person name="Djao O.D."/>
            <person name="Rohde M."/>
            <person name="Sikorski J."/>
            <person name="Goker M."/>
            <person name="Woyke T."/>
            <person name="Bristow J."/>
            <person name="Eisen J.A."/>
            <person name="Markowitz V."/>
            <person name="Hugenholtz P."/>
            <person name="Kyrpides N.C."/>
            <person name="Klenk H.P."/>
        </authorList>
    </citation>
    <scope>NUCLEOTIDE SEQUENCE [LARGE SCALE GENOMIC DNA]</scope>
    <source>
        <strain evidence="11">ATCC 23218 / DSM 43111 / CIP 107115 / JCM 7437 / KCTC 9190 / NBRC 14626 / NCTC 10488 / NRRL B-5397 / IMRU 509</strain>
    </source>
</reference>
<sequence length="439" mass="44779">MATEPSAAPPRTERLGGLFHRFWAAGTLTNLGDGMLATALPLIAATLTHDPLAVSGLVVARFLPWLLVAPFAGVLLDRVDRLRAMTVSSTVAAIAVTALVVLIATGGATLWALYATIFVVVCCETVTDPVTRITVARIVPGRLLDRANSRLEGGRLVAQDCVATPVAGVLFAVAAALPVAGTALSYALCAVLVVTVALMLRRVPVPAGSTGAAESNGGAESGEGAGSGQGVLRSLREGFAYVFGRPLTRGLAFNNAGSMIGIQMATSVLVLYAQEVLGVPEALYGLFMASIAVGGVLGSVLAARFVAGLGRRTVMMGGYLGMGACLLAVGLVPDAWSAALAWGLMGLFLTVTNVSGSLFFQAVVPSHVRGRAAAAFRMAGWGLSPVGALLGGLLGRIDLALPFLVGGLVMVVTPLVFRRSVAECARLSDEAAASAAGDR</sequence>
<feature type="transmembrane region" description="Helical" evidence="8">
    <location>
        <begin position="399"/>
        <end position="417"/>
    </location>
</feature>
<feature type="region of interest" description="Disordered" evidence="7">
    <location>
        <begin position="208"/>
        <end position="229"/>
    </location>
</feature>
<dbReference type="Pfam" id="PF05977">
    <property type="entry name" value="MFS_3"/>
    <property type="match status" value="1"/>
</dbReference>
<dbReference type="CDD" id="cd06173">
    <property type="entry name" value="MFS_MefA_like"/>
    <property type="match status" value="1"/>
</dbReference>
<evidence type="ECO:0000256" key="5">
    <source>
        <dbReference type="ARBA" id="ARBA00022989"/>
    </source>
</evidence>
<dbReference type="PANTHER" id="PTHR23513:SF6">
    <property type="entry name" value="MAJOR FACILITATOR SUPERFAMILY ASSOCIATED DOMAIN-CONTAINING PROTEIN"/>
    <property type="match status" value="1"/>
</dbReference>
<evidence type="ECO:0000259" key="9">
    <source>
        <dbReference type="PROSITE" id="PS50850"/>
    </source>
</evidence>
<keyword evidence="4 8" id="KW-0812">Transmembrane</keyword>
<dbReference type="GeneID" id="91485466"/>
<feature type="transmembrane region" description="Helical" evidence="8">
    <location>
        <begin position="339"/>
        <end position="360"/>
    </location>
</feature>
<evidence type="ECO:0000256" key="8">
    <source>
        <dbReference type="SAM" id="Phobius"/>
    </source>
</evidence>
<evidence type="ECO:0000256" key="6">
    <source>
        <dbReference type="ARBA" id="ARBA00023136"/>
    </source>
</evidence>
<dbReference type="SUPFAM" id="SSF103473">
    <property type="entry name" value="MFS general substrate transporter"/>
    <property type="match status" value="1"/>
</dbReference>
<feature type="transmembrane region" description="Helical" evidence="8">
    <location>
        <begin position="52"/>
        <end position="75"/>
    </location>
</feature>
<proteinExistence type="predicted"/>
<evidence type="ECO:0000256" key="1">
    <source>
        <dbReference type="ARBA" id="ARBA00004651"/>
    </source>
</evidence>
<dbReference type="RefSeq" id="WP_013153927.1">
    <property type="nucleotide sequence ID" value="NC_014210.1"/>
</dbReference>
<evidence type="ECO:0000256" key="2">
    <source>
        <dbReference type="ARBA" id="ARBA00022448"/>
    </source>
</evidence>
<feature type="transmembrane region" description="Helical" evidence="8">
    <location>
        <begin position="284"/>
        <end position="307"/>
    </location>
</feature>
<organism evidence="10 11">
    <name type="scientific">Nocardiopsis dassonvillei (strain ATCC 23218 / DSM 43111 / CIP 107115 / JCM 7437 / KCTC 9190 / NBRC 14626 / NCTC 10488 / NRRL B-5397 / IMRU 509)</name>
    <name type="common">Actinomadura dassonvillei</name>
    <dbReference type="NCBI Taxonomy" id="446468"/>
    <lineage>
        <taxon>Bacteria</taxon>
        <taxon>Bacillati</taxon>
        <taxon>Actinomycetota</taxon>
        <taxon>Actinomycetes</taxon>
        <taxon>Streptosporangiales</taxon>
        <taxon>Nocardiopsidaceae</taxon>
        <taxon>Nocardiopsis</taxon>
    </lineage>
</organism>
<feature type="transmembrane region" description="Helical" evidence="8">
    <location>
        <begin position="183"/>
        <end position="200"/>
    </location>
</feature>
<dbReference type="InterPro" id="IPR020846">
    <property type="entry name" value="MFS_dom"/>
</dbReference>
<accession>D7B0T5</accession>
<evidence type="ECO:0000256" key="4">
    <source>
        <dbReference type="ARBA" id="ARBA00022692"/>
    </source>
</evidence>
<dbReference type="STRING" id="446468.Ndas_2910"/>
<dbReference type="Proteomes" id="UP000002219">
    <property type="component" value="Chromosome 1"/>
</dbReference>
<dbReference type="PROSITE" id="PS50850">
    <property type="entry name" value="MFS"/>
    <property type="match status" value="1"/>
</dbReference>
<feature type="domain" description="Major facilitator superfamily (MFS) profile" evidence="9">
    <location>
        <begin position="247"/>
        <end position="439"/>
    </location>
</feature>
<dbReference type="PANTHER" id="PTHR23513">
    <property type="entry name" value="INTEGRAL MEMBRANE EFFLUX PROTEIN-RELATED"/>
    <property type="match status" value="1"/>
</dbReference>
<comment type="subcellular location">
    <subcellularLocation>
        <location evidence="1">Cell membrane</location>
        <topology evidence="1">Multi-pass membrane protein</topology>
    </subcellularLocation>
</comment>